<dbReference type="Pfam" id="PF01420">
    <property type="entry name" value="Methylase_S"/>
    <property type="match status" value="1"/>
</dbReference>
<evidence type="ECO:0000256" key="3">
    <source>
        <dbReference type="ARBA" id="ARBA00023125"/>
    </source>
</evidence>
<dbReference type="CDD" id="cd17267">
    <property type="entry name" value="RMtype1_S_EcoAO83I-TRD1-CR1_like"/>
    <property type="match status" value="1"/>
</dbReference>
<keyword evidence="5" id="KW-0540">Nuclease</keyword>
<dbReference type="InterPro" id="IPR000055">
    <property type="entry name" value="Restrct_endonuc_typeI_TRD"/>
</dbReference>
<dbReference type="SUPFAM" id="SSF116734">
    <property type="entry name" value="DNA methylase specificity domain"/>
    <property type="match status" value="2"/>
</dbReference>
<name>A0A8J7FDX6_9GAMM</name>
<evidence type="ECO:0000256" key="2">
    <source>
        <dbReference type="ARBA" id="ARBA00022747"/>
    </source>
</evidence>
<dbReference type="Gene3D" id="3.90.220.20">
    <property type="entry name" value="DNA methylase specificity domains"/>
    <property type="match status" value="2"/>
</dbReference>
<reference evidence="5" key="1">
    <citation type="submission" date="2020-10" db="EMBL/GenBank/DDBJ databases">
        <title>Bacterium isolated from coastal waters sediment.</title>
        <authorList>
            <person name="Chen R.-J."/>
            <person name="Lu D.-C."/>
            <person name="Zhu K.-L."/>
            <person name="Du Z.-J."/>
        </authorList>
    </citation>
    <scope>NUCLEOTIDE SEQUENCE</scope>
    <source>
        <strain evidence="5">N1Y112</strain>
    </source>
</reference>
<keyword evidence="5" id="KW-0255">Endonuclease</keyword>
<evidence type="ECO:0000256" key="1">
    <source>
        <dbReference type="ARBA" id="ARBA00010923"/>
    </source>
</evidence>
<organism evidence="5 6">
    <name type="scientific">Pontibacterium sinense</name>
    <dbReference type="NCBI Taxonomy" id="2781979"/>
    <lineage>
        <taxon>Bacteria</taxon>
        <taxon>Pseudomonadati</taxon>
        <taxon>Pseudomonadota</taxon>
        <taxon>Gammaproteobacteria</taxon>
        <taxon>Oceanospirillales</taxon>
        <taxon>Oceanospirillaceae</taxon>
        <taxon>Pontibacterium</taxon>
    </lineage>
</organism>
<dbReference type="InterPro" id="IPR052021">
    <property type="entry name" value="Type-I_RS_S_subunit"/>
</dbReference>
<keyword evidence="3" id="KW-0238">DNA-binding</keyword>
<evidence type="ECO:0000259" key="4">
    <source>
        <dbReference type="Pfam" id="PF01420"/>
    </source>
</evidence>
<dbReference type="Proteomes" id="UP000640333">
    <property type="component" value="Unassembled WGS sequence"/>
</dbReference>
<evidence type="ECO:0000313" key="5">
    <source>
        <dbReference type="EMBL" id="MBE9397654.1"/>
    </source>
</evidence>
<evidence type="ECO:0000313" key="6">
    <source>
        <dbReference type="Proteomes" id="UP000640333"/>
    </source>
</evidence>
<dbReference type="PANTHER" id="PTHR30408">
    <property type="entry name" value="TYPE-1 RESTRICTION ENZYME ECOKI SPECIFICITY PROTEIN"/>
    <property type="match status" value="1"/>
</dbReference>
<dbReference type="GO" id="GO:0009307">
    <property type="term" value="P:DNA restriction-modification system"/>
    <property type="evidence" value="ECO:0007669"/>
    <property type="project" value="UniProtKB-KW"/>
</dbReference>
<protein>
    <submittedName>
        <fullName evidence="5">Restriction endonuclease subunit S</fullName>
    </submittedName>
</protein>
<comment type="similarity">
    <text evidence="1">Belongs to the type-I restriction system S methylase family.</text>
</comment>
<dbReference type="GO" id="GO:0003677">
    <property type="term" value="F:DNA binding"/>
    <property type="evidence" value="ECO:0007669"/>
    <property type="project" value="UniProtKB-KW"/>
</dbReference>
<feature type="domain" description="Type I restriction modification DNA specificity" evidence="4">
    <location>
        <begin position="4"/>
        <end position="159"/>
    </location>
</feature>
<proteinExistence type="inferred from homology"/>
<gene>
    <name evidence="5" type="ORF">IOQ59_10315</name>
</gene>
<dbReference type="PANTHER" id="PTHR30408:SF13">
    <property type="entry name" value="TYPE I RESTRICTION ENZYME HINDI SPECIFICITY SUBUNIT"/>
    <property type="match status" value="1"/>
</dbReference>
<comment type="caution">
    <text evidence="5">The sequence shown here is derived from an EMBL/GenBank/DDBJ whole genome shotgun (WGS) entry which is preliminary data.</text>
</comment>
<keyword evidence="5" id="KW-0378">Hydrolase</keyword>
<dbReference type="RefSeq" id="WP_193953209.1">
    <property type="nucleotide sequence ID" value="NZ_JADEYS010000009.1"/>
</dbReference>
<keyword evidence="2" id="KW-0680">Restriction system</keyword>
<dbReference type="GO" id="GO:0004519">
    <property type="term" value="F:endonuclease activity"/>
    <property type="evidence" value="ECO:0007669"/>
    <property type="project" value="UniProtKB-KW"/>
</dbReference>
<dbReference type="AlphaFoldDB" id="A0A8J7FDX6"/>
<sequence>MGTKWIDTTIGDIVTLQRGHDLPSQDRNEGVVPIMGSSGLTGFHDEVKIKGPGVVIGRSGNSMGVVNYTQKDYWPLNTCLYVKDFKGNDERFIYYYLQGIDFDQFNSGSAQKSLNRNAVYPYQIKFPAELCEQKAIGEFLGSLENKIELNCQMNETLEQMAQALFKSWFVDFDPVIDNALDAGNPIPEALAVRAEQRKQLRATAEKGEAEVPALPDDIRSLFPSEFEFTEEMGWIPKEWEIDCLSSRVSILNGFAFKSKDYADEGTFVLRTKNFDANKVKRLEDDVNLPEIFLTSHEKYLCSAFDYHLVMVGASVGNRAIIYPHSLPALRNQNMWCFRTKNQNIVSQSFVKYVVDLVTERSLGLASGSAREFFRKGDFGDQFVCWGNETVQACFDSLCTKYLEKMGKLDSEAIRLQELRDLLLPKLISGELQIPEAEKLIAEALS</sequence>
<dbReference type="InterPro" id="IPR044946">
    <property type="entry name" value="Restrct_endonuc_typeI_TRD_sf"/>
</dbReference>
<keyword evidence="6" id="KW-1185">Reference proteome</keyword>
<dbReference type="EMBL" id="JADEYS010000009">
    <property type="protein sequence ID" value="MBE9397654.1"/>
    <property type="molecule type" value="Genomic_DNA"/>
</dbReference>
<accession>A0A8J7FDX6</accession>